<feature type="DNA-binding region" description="H-T-H motif" evidence="3">
    <location>
        <begin position="33"/>
        <end position="52"/>
    </location>
</feature>
<evidence type="ECO:0000256" key="3">
    <source>
        <dbReference type="PROSITE-ProRule" id="PRU00335"/>
    </source>
</evidence>
<evidence type="ECO:0000313" key="5">
    <source>
        <dbReference type="EMBL" id="GGG74368.1"/>
    </source>
</evidence>
<dbReference type="PROSITE" id="PS50977">
    <property type="entry name" value="HTH_TETR_2"/>
    <property type="match status" value="1"/>
</dbReference>
<dbReference type="SUPFAM" id="SSF46689">
    <property type="entry name" value="Homeodomain-like"/>
    <property type="match status" value="1"/>
</dbReference>
<dbReference type="InterPro" id="IPR050624">
    <property type="entry name" value="HTH-type_Tx_Regulator"/>
</dbReference>
<dbReference type="PRINTS" id="PR00455">
    <property type="entry name" value="HTHTETR"/>
</dbReference>
<dbReference type="InterPro" id="IPR001647">
    <property type="entry name" value="HTH_TetR"/>
</dbReference>
<organism evidence="5 6">
    <name type="scientific">Virgibacillus oceani</name>
    <dbReference type="NCBI Taxonomy" id="1479511"/>
    <lineage>
        <taxon>Bacteria</taxon>
        <taxon>Bacillati</taxon>
        <taxon>Bacillota</taxon>
        <taxon>Bacilli</taxon>
        <taxon>Bacillales</taxon>
        <taxon>Bacillaceae</taxon>
        <taxon>Virgibacillus</taxon>
    </lineage>
</organism>
<name>A0A917HCE5_9BACI</name>
<dbReference type="AlphaFoldDB" id="A0A917HCE5"/>
<protein>
    <recommendedName>
        <fullName evidence="4">HTH tetR-type domain-containing protein</fullName>
    </recommendedName>
</protein>
<proteinExistence type="predicted"/>
<comment type="caution">
    <text evidence="5">The sequence shown here is derived from an EMBL/GenBank/DDBJ whole genome shotgun (WGS) entry which is preliminary data.</text>
</comment>
<dbReference type="InterPro" id="IPR009057">
    <property type="entry name" value="Homeodomain-like_sf"/>
</dbReference>
<evidence type="ECO:0000313" key="6">
    <source>
        <dbReference type="Proteomes" id="UP000622860"/>
    </source>
</evidence>
<reference evidence="5" key="1">
    <citation type="journal article" date="2014" name="Int. J. Syst. Evol. Microbiol.">
        <title>Complete genome sequence of Corynebacterium casei LMG S-19264T (=DSM 44701T), isolated from a smear-ripened cheese.</title>
        <authorList>
            <consortium name="US DOE Joint Genome Institute (JGI-PGF)"/>
            <person name="Walter F."/>
            <person name="Albersmeier A."/>
            <person name="Kalinowski J."/>
            <person name="Ruckert C."/>
        </authorList>
    </citation>
    <scope>NUCLEOTIDE SEQUENCE</scope>
    <source>
        <strain evidence="5">CGMCC 1.12754</strain>
    </source>
</reference>
<keyword evidence="6" id="KW-1185">Reference proteome</keyword>
<dbReference type="PROSITE" id="PS01081">
    <property type="entry name" value="HTH_TETR_1"/>
    <property type="match status" value="1"/>
</dbReference>
<dbReference type="Gene3D" id="1.10.357.10">
    <property type="entry name" value="Tetracycline Repressor, domain 2"/>
    <property type="match status" value="1"/>
</dbReference>
<dbReference type="GO" id="GO:0003677">
    <property type="term" value="F:DNA binding"/>
    <property type="evidence" value="ECO:0007669"/>
    <property type="project" value="UniProtKB-UniRule"/>
</dbReference>
<dbReference type="Proteomes" id="UP000622860">
    <property type="component" value="Unassembled WGS sequence"/>
</dbReference>
<dbReference type="EMBL" id="BMFR01000006">
    <property type="protein sequence ID" value="GGG74368.1"/>
    <property type="molecule type" value="Genomic_DNA"/>
</dbReference>
<reference evidence="5" key="2">
    <citation type="submission" date="2020-09" db="EMBL/GenBank/DDBJ databases">
        <authorList>
            <person name="Sun Q."/>
            <person name="Zhou Y."/>
        </authorList>
    </citation>
    <scope>NUCLEOTIDE SEQUENCE</scope>
    <source>
        <strain evidence="5">CGMCC 1.12754</strain>
    </source>
</reference>
<accession>A0A917HCE5</accession>
<evidence type="ECO:0000256" key="1">
    <source>
        <dbReference type="ARBA" id="ARBA00022491"/>
    </source>
</evidence>
<keyword evidence="1" id="KW-0678">Repressor</keyword>
<dbReference type="PANTHER" id="PTHR43479">
    <property type="entry name" value="ACREF/ENVCD OPERON REPRESSOR-RELATED"/>
    <property type="match status" value="1"/>
</dbReference>
<sequence>MSGLREEKKKQNQLNIIQSAKKIFTDKGFQNTSMAMIAKDAKVGTGTIYNYFPSKGALLLTIFAEEVAQLENDNQSLIADYNGNPVESITQLMTEFTAFFDLYSKSFWREIMHAMTEEAEESIHLRRGLFGLDEEAMLWVRQIIEENADCFLTPINTEEAANTVYAAAMMQMFSYIYDDSITRDQFLHRLKQQIEFIFAGKLKD</sequence>
<dbReference type="PANTHER" id="PTHR43479:SF11">
    <property type="entry name" value="ACREF_ENVCD OPERON REPRESSOR-RELATED"/>
    <property type="match status" value="1"/>
</dbReference>
<gene>
    <name evidence="5" type="ORF">GCM10011398_18770</name>
</gene>
<keyword evidence="2 3" id="KW-0238">DNA-binding</keyword>
<evidence type="ECO:0000256" key="2">
    <source>
        <dbReference type="ARBA" id="ARBA00023125"/>
    </source>
</evidence>
<feature type="domain" description="HTH tetR-type" evidence="4">
    <location>
        <begin position="10"/>
        <end position="70"/>
    </location>
</feature>
<dbReference type="RefSeq" id="WP_188455131.1">
    <property type="nucleotide sequence ID" value="NZ_BMFR01000006.1"/>
</dbReference>
<dbReference type="Pfam" id="PF00440">
    <property type="entry name" value="TetR_N"/>
    <property type="match status" value="1"/>
</dbReference>
<evidence type="ECO:0000259" key="4">
    <source>
        <dbReference type="PROSITE" id="PS50977"/>
    </source>
</evidence>
<dbReference type="InterPro" id="IPR023772">
    <property type="entry name" value="DNA-bd_HTH_TetR-type_CS"/>
</dbReference>